<sequence length="467" mass="52513">MSIINFLDKQYTSLSDFIKYINNEIHLGNNLNIQDGRGHTMSSKLIKYHANLFDFRTHEDDNICLETLKKLIDSGANIHIKDNINRTILMRASGDSNAVNPLIIKLLIDYGADVNMQDKYGKTALMNACRNPGYVKYLDTKNAIEIIKLLIVSGADLDLRDNNGYTALMLASQYSNIDSSIDVVKLLIDYGADLDARNNDNFTALMLVSKDSYYYSSCKTLKLLIDSGANLDACDNDNLTALMYAVRYSKLSSSIDTVKILIESGANLNLQKHDGLTALMIASGCSKSGSSTETVKLLIDSGANLHITDIYNDTFLSYLVRFSDSLDIIKEVIKMDMDITINNVTKIPIEKMNNPKYKAYNGNTLLHWCMIGIKENTSNYEILEYLESLDIDKTLKNGEGKTYLDYLIVSYYVSTKCEICHIDENIVMAILNCSCNCGRQCVNCAYRLTKCCYCRTEFDGFKIIRIV</sequence>
<keyword evidence="2" id="KW-0040">ANK repeat</keyword>
<dbReference type="EMBL" id="MN739747">
    <property type="protein sequence ID" value="QHT24680.1"/>
    <property type="molecule type" value="Genomic_DNA"/>
</dbReference>
<protein>
    <submittedName>
        <fullName evidence="3">Uncharacterized protein</fullName>
    </submittedName>
</protein>
<name>A0A6C0E7Y8_9ZZZZ</name>
<accession>A0A6C0E7Y8</accession>
<dbReference type="AlphaFoldDB" id="A0A6C0E7Y8"/>
<proteinExistence type="predicted"/>
<dbReference type="InterPro" id="IPR002110">
    <property type="entry name" value="Ankyrin_rpt"/>
</dbReference>
<evidence type="ECO:0000256" key="2">
    <source>
        <dbReference type="ARBA" id="ARBA00023043"/>
    </source>
</evidence>
<reference evidence="3" key="1">
    <citation type="journal article" date="2020" name="Nature">
        <title>Giant virus diversity and host interactions through global metagenomics.</title>
        <authorList>
            <person name="Schulz F."/>
            <person name="Roux S."/>
            <person name="Paez-Espino D."/>
            <person name="Jungbluth S."/>
            <person name="Walsh D.A."/>
            <person name="Denef V.J."/>
            <person name="McMahon K.D."/>
            <person name="Konstantinidis K.T."/>
            <person name="Eloe-Fadrosh E.A."/>
            <person name="Kyrpides N.C."/>
            <person name="Woyke T."/>
        </authorList>
    </citation>
    <scope>NUCLEOTIDE SEQUENCE</scope>
    <source>
        <strain evidence="3">GVMAG-M-3300023179-150</strain>
    </source>
</reference>
<evidence type="ECO:0000256" key="1">
    <source>
        <dbReference type="ARBA" id="ARBA00022737"/>
    </source>
</evidence>
<dbReference type="PROSITE" id="PS50297">
    <property type="entry name" value="ANK_REP_REGION"/>
    <property type="match status" value="2"/>
</dbReference>
<dbReference type="Pfam" id="PF12796">
    <property type="entry name" value="Ank_2"/>
    <property type="match status" value="3"/>
</dbReference>
<dbReference type="PANTHER" id="PTHR24188:SF29">
    <property type="entry name" value="GH09064P"/>
    <property type="match status" value="1"/>
</dbReference>
<dbReference type="InterPro" id="IPR036770">
    <property type="entry name" value="Ankyrin_rpt-contain_sf"/>
</dbReference>
<dbReference type="Gene3D" id="1.25.40.20">
    <property type="entry name" value="Ankyrin repeat-containing domain"/>
    <property type="match status" value="3"/>
</dbReference>
<dbReference type="PROSITE" id="PS50088">
    <property type="entry name" value="ANK_REPEAT"/>
    <property type="match status" value="5"/>
</dbReference>
<evidence type="ECO:0000313" key="3">
    <source>
        <dbReference type="EMBL" id="QHT24680.1"/>
    </source>
</evidence>
<keyword evidence="1" id="KW-0677">Repeat</keyword>
<dbReference type="SUPFAM" id="SSF48403">
    <property type="entry name" value="Ankyrin repeat"/>
    <property type="match status" value="2"/>
</dbReference>
<organism evidence="3">
    <name type="scientific">viral metagenome</name>
    <dbReference type="NCBI Taxonomy" id="1070528"/>
    <lineage>
        <taxon>unclassified sequences</taxon>
        <taxon>metagenomes</taxon>
        <taxon>organismal metagenomes</taxon>
    </lineage>
</organism>
<dbReference type="PANTHER" id="PTHR24188">
    <property type="entry name" value="ANKYRIN REPEAT PROTEIN"/>
    <property type="match status" value="1"/>
</dbReference>
<dbReference type="SMART" id="SM00248">
    <property type="entry name" value="ANK"/>
    <property type="match status" value="8"/>
</dbReference>